<gene>
    <name evidence="2" type="ORF">EV356DRAFT_517458</name>
</gene>
<dbReference type="GO" id="GO:0000136">
    <property type="term" value="C:mannan polymerase complex"/>
    <property type="evidence" value="ECO:0007669"/>
    <property type="project" value="TreeGrafter"/>
</dbReference>
<dbReference type="InterPro" id="IPR007577">
    <property type="entry name" value="GlycoTrfase_DXD_sugar-bd_CS"/>
</dbReference>
<dbReference type="InterPro" id="IPR039367">
    <property type="entry name" value="Och1-like"/>
</dbReference>
<proteinExistence type="inferred from homology"/>
<dbReference type="Gene3D" id="3.90.550.20">
    <property type="match status" value="1"/>
</dbReference>
<dbReference type="Pfam" id="PF04488">
    <property type="entry name" value="Gly_transf_sug"/>
    <property type="match status" value="1"/>
</dbReference>
<sequence>MDLRGLETSNHLIFHSPEELLLRPFPKKIWQWWKHGAEIPDGRLGDGVAMWRLQNPDHRYERLSDGDDETFVRDHTSWNPDIAKLFSEISTDTILRSDFVRYIALLMDGGVYADIDTTPMKPIEKWIPNDLANETNLVVGIEMDKGYPEYEDIPYTVGFAQYAIMAKQGHPAILRVVEKVYHNLRVLLDEKKSRSAEIEYAKQNMRQKTEQQSAHAEAHQMLGLSFEDVIRATGPTAFTASIWEYLSERTGQNLTGIEVTNITEPVLISDVLILPINGFGAEQVHSNSGHCNDPQAMVCHFWVSSWIHDYPYESDLNQS</sequence>
<protein>
    <submittedName>
        <fullName evidence="2">Glycosyltransferase family 32 protein</fullName>
    </submittedName>
</protein>
<dbReference type="OrthoDB" id="409543at2759"/>
<accession>A0A6A6H2S7</accession>
<dbReference type="GO" id="GO:0006487">
    <property type="term" value="P:protein N-linked glycosylation"/>
    <property type="evidence" value="ECO:0007669"/>
    <property type="project" value="TreeGrafter"/>
</dbReference>
<organism evidence="2 3">
    <name type="scientific">Viridothelium virens</name>
    <name type="common">Speckled blister lichen</name>
    <name type="synonym">Trypethelium virens</name>
    <dbReference type="NCBI Taxonomy" id="1048519"/>
    <lineage>
        <taxon>Eukaryota</taxon>
        <taxon>Fungi</taxon>
        <taxon>Dikarya</taxon>
        <taxon>Ascomycota</taxon>
        <taxon>Pezizomycotina</taxon>
        <taxon>Dothideomycetes</taxon>
        <taxon>Dothideomycetes incertae sedis</taxon>
        <taxon>Trypetheliales</taxon>
        <taxon>Trypetheliaceae</taxon>
        <taxon>Viridothelium</taxon>
    </lineage>
</organism>
<reference evidence="2" key="1">
    <citation type="journal article" date="2020" name="Stud. Mycol.">
        <title>101 Dothideomycetes genomes: a test case for predicting lifestyles and emergence of pathogens.</title>
        <authorList>
            <person name="Haridas S."/>
            <person name="Albert R."/>
            <person name="Binder M."/>
            <person name="Bloem J."/>
            <person name="Labutti K."/>
            <person name="Salamov A."/>
            <person name="Andreopoulos B."/>
            <person name="Baker S."/>
            <person name="Barry K."/>
            <person name="Bills G."/>
            <person name="Bluhm B."/>
            <person name="Cannon C."/>
            <person name="Castanera R."/>
            <person name="Culley D."/>
            <person name="Daum C."/>
            <person name="Ezra D."/>
            <person name="Gonzalez J."/>
            <person name="Henrissat B."/>
            <person name="Kuo A."/>
            <person name="Liang C."/>
            <person name="Lipzen A."/>
            <person name="Lutzoni F."/>
            <person name="Magnuson J."/>
            <person name="Mondo S."/>
            <person name="Nolan M."/>
            <person name="Ohm R."/>
            <person name="Pangilinan J."/>
            <person name="Park H.-J."/>
            <person name="Ramirez L."/>
            <person name="Alfaro M."/>
            <person name="Sun H."/>
            <person name="Tritt A."/>
            <person name="Yoshinaga Y."/>
            <person name="Zwiers L.-H."/>
            <person name="Turgeon B."/>
            <person name="Goodwin S."/>
            <person name="Spatafora J."/>
            <person name="Crous P."/>
            <person name="Grigoriev I."/>
        </authorList>
    </citation>
    <scope>NUCLEOTIDE SEQUENCE</scope>
    <source>
        <strain evidence="2">Tuck. ex Michener</strain>
    </source>
</reference>
<dbReference type="EMBL" id="ML991816">
    <property type="protein sequence ID" value="KAF2232335.1"/>
    <property type="molecule type" value="Genomic_DNA"/>
</dbReference>
<dbReference type="InterPro" id="IPR029044">
    <property type="entry name" value="Nucleotide-diphossugar_trans"/>
</dbReference>
<dbReference type="GO" id="GO:0000009">
    <property type="term" value="F:alpha-1,6-mannosyltransferase activity"/>
    <property type="evidence" value="ECO:0007669"/>
    <property type="project" value="InterPro"/>
</dbReference>
<evidence type="ECO:0000313" key="2">
    <source>
        <dbReference type="EMBL" id="KAF2232335.1"/>
    </source>
</evidence>
<name>A0A6A6H2S7_VIRVR</name>
<evidence type="ECO:0000313" key="3">
    <source>
        <dbReference type="Proteomes" id="UP000800092"/>
    </source>
</evidence>
<comment type="similarity">
    <text evidence="1">Belongs to the glycosyltransferase 32 family.</text>
</comment>
<dbReference type="SUPFAM" id="SSF53448">
    <property type="entry name" value="Nucleotide-diphospho-sugar transferases"/>
    <property type="match status" value="1"/>
</dbReference>
<keyword evidence="3" id="KW-1185">Reference proteome</keyword>
<dbReference type="PANTHER" id="PTHR31834:SF8">
    <property type="entry name" value="TRANSFERASE, PUTATIVE (AFU_ORTHOLOGUE AFUA_6G14040)-RELATED"/>
    <property type="match status" value="1"/>
</dbReference>
<evidence type="ECO:0000256" key="1">
    <source>
        <dbReference type="ARBA" id="ARBA00009003"/>
    </source>
</evidence>
<dbReference type="PANTHER" id="PTHR31834">
    <property type="entry name" value="INITIATION-SPECIFIC ALPHA-1,6-MANNOSYLTRANSFERASE"/>
    <property type="match status" value="1"/>
</dbReference>
<keyword evidence="2" id="KW-0808">Transferase</keyword>
<dbReference type="Proteomes" id="UP000800092">
    <property type="component" value="Unassembled WGS sequence"/>
</dbReference>
<dbReference type="AlphaFoldDB" id="A0A6A6H2S7"/>